<keyword evidence="4" id="KW-1185">Reference proteome</keyword>
<protein>
    <submittedName>
        <fullName evidence="3">Uncharacterized protein</fullName>
    </submittedName>
</protein>
<feature type="region of interest" description="Disordered" evidence="2">
    <location>
        <begin position="256"/>
        <end position="295"/>
    </location>
</feature>
<evidence type="ECO:0000313" key="4">
    <source>
        <dbReference type="Proteomes" id="UP000232323"/>
    </source>
</evidence>
<accession>A0A250XK68</accession>
<keyword evidence="1" id="KW-0175">Coiled coil</keyword>
<reference evidence="3 4" key="1">
    <citation type="submission" date="2017-08" db="EMBL/GenBank/DDBJ databases">
        <title>Acidophilic green algal genome provides insights into adaptation to an acidic environment.</title>
        <authorList>
            <person name="Hirooka S."/>
            <person name="Hirose Y."/>
            <person name="Kanesaki Y."/>
            <person name="Higuchi S."/>
            <person name="Fujiwara T."/>
            <person name="Onuma R."/>
            <person name="Era A."/>
            <person name="Ohbayashi R."/>
            <person name="Uzuka A."/>
            <person name="Nozaki H."/>
            <person name="Yoshikawa H."/>
            <person name="Miyagishima S.Y."/>
        </authorList>
    </citation>
    <scope>NUCLEOTIDE SEQUENCE [LARGE SCALE GENOMIC DNA]</scope>
    <source>
        <strain evidence="3 4">NIES-2499</strain>
    </source>
</reference>
<sequence length="356" mass="38895">MQILTMHISNKTRIHVYWGDLPRNTRCVGSVVGRSPQRVHLKPCLNVYKILLKSGNDGVATATSTVENPVDDVKKRLEGLTSTAPAELEQTLENLELPSFKEKWGIFTVYVLWILLVSLQLFRKELYGIGVPDAVIDVAVSGTTATLALTWDQLVAGPRRNKMAKMEAAINAKLDLQEQLSKRRYDVEAEIQAKLELNERLQMERAKVEEQISAKLDAELQSFLKLQQILQAPSHTSIQSEAAISHRIMQSLSSMDEDLPATSSSQSSSSASSLLDLVNTSQQAQQARPLESTTAPAAAPINLEVGITASDPRDVSALAGMQAQLSHATLQPSTDDSEPGALLLNIKIKLLPVGKT</sequence>
<feature type="compositionally biased region" description="Polar residues" evidence="2">
    <location>
        <begin position="278"/>
        <end position="295"/>
    </location>
</feature>
<evidence type="ECO:0000256" key="2">
    <source>
        <dbReference type="SAM" id="MobiDB-lite"/>
    </source>
</evidence>
<feature type="compositionally biased region" description="Low complexity" evidence="2">
    <location>
        <begin position="263"/>
        <end position="273"/>
    </location>
</feature>
<name>A0A250XK68_9CHLO</name>
<feature type="coiled-coil region" evidence="1">
    <location>
        <begin position="191"/>
        <end position="218"/>
    </location>
</feature>
<comment type="caution">
    <text evidence="3">The sequence shown here is derived from an EMBL/GenBank/DDBJ whole genome shotgun (WGS) entry which is preliminary data.</text>
</comment>
<dbReference type="AlphaFoldDB" id="A0A250XK68"/>
<evidence type="ECO:0000256" key="1">
    <source>
        <dbReference type="SAM" id="Coils"/>
    </source>
</evidence>
<dbReference type="Proteomes" id="UP000232323">
    <property type="component" value="Unassembled WGS sequence"/>
</dbReference>
<dbReference type="EMBL" id="BEGY01000099">
    <property type="protein sequence ID" value="GAX83457.1"/>
    <property type="molecule type" value="Genomic_DNA"/>
</dbReference>
<evidence type="ECO:0000313" key="3">
    <source>
        <dbReference type="EMBL" id="GAX83457.1"/>
    </source>
</evidence>
<gene>
    <name evidence="3" type="ORF">CEUSTIGMA_g10882.t1</name>
</gene>
<proteinExistence type="predicted"/>
<organism evidence="3 4">
    <name type="scientific">Chlamydomonas eustigma</name>
    <dbReference type="NCBI Taxonomy" id="1157962"/>
    <lineage>
        <taxon>Eukaryota</taxon>
        <taxon>Viridiplantae</taxon>
        <taxon>Chlorophyta</taxon>
        <taxon>core chlorophytes</taxon>
        <taxon>Chlorophyceae</taxon>
        <taxon>CS clade</taxon>
        <taxon>Chlamydomonadales</taxon>
        <taxon>Chlamydomonadaceae</taxon>
        <taxon>Chlamydomonas</taxon>
    </lineage>
</organism>